<gene>
    <name evidence="1" type="ORF">M441DRAFT_386312</name>
</gene>
<proteinExistence type="predicted"/>
<dbReference type="Proteomes" id="UP000240493">
    <property type="component" value="Unassembled WGS sequence"/>
</dbReference>
<evidence type="ECO:0000313" key="1">
    <source>
        <dbReference type="EMBL" id="PTB42223.1"/>
    </source>
</evidence>
<accession>A0A2T3ZBN5</accession>
<reference evidence="1 2" key="1">
    <citation type="submission" date="2016-07" db="EMBL/GenBank/DDBJ databases">
        <title>Multiple horizontal gene transfer events from other fungi enriched the ability of initially mycotrophic Trichoderma (Ascomycota) to feed on dead plant biomass.</title>
        <authorList>
            <consortium name="DOE Joint Genome Institute"/>
            <person name="Aerts A."/>
            <person name="Atanasova L."/>
            <person name="Chenthamara K."/>
            <person name="Zhang J."/>
            <person name="Grujic M."/>
            <person name="Henrissat B."/>
            <person name="Kuo A."/>
            <person name="Salamov A."/>
            <person name="Lipzen A."/>
            <person name="Labutti K."/>
            <person name="Barry K."/>
            <person name="Miao Y."/>
            <person name="Rahimi M.J."/>
            <person name="Shen Q."/>
            <person name="Grigoriev I.V."/>
            <person name="Kubicek C.P."/>
            <person name="Druzhinina I.S."/>
        </authorList>
    </citation>
    <scope>NUCLEOTIDE SEQUENCE [LARGE SCALE GENOMIC DNA]</scope>
    <source>
        <strain evidence="1 2">CBS 433.97</strain>
    </source>
</reference>
<organism evidence="1 2">
    <name type="scientific">Trichoderma asperellum (strain ATCC 204424 / CBS 433.97 / NBRC 101777)</name>
    <dbReference type="NCBI Taxonomy" id="1042311"/>
    <lineage>
        <taxon>Eukaryota</taxon>
        <taxon>Fungi</taxon>
        <taxon>Dikarya</taxon>
        <taxon>Ascomycota</taxon>
        <taxon>Pezizomycotina</taxon>
        <taxon>Sordariomycetes</taxon>
        <taxon>Hypocreomycetidae</taxon>
        <taxon>Hypocreales</taxon>
        <taxon>Hypocreaceae</taxon>
        <taxon>Trichoderma</taxon>
    </lineage>
</organism>
<name>A0A2T3ZBN5_TRIA4</name>
<keyword evidence="2" id="KW-1185">Reference proteome</keyword>
<protein>
    <submittedName>
        <fullName evidence="1">Uncharacterized protein</fullName>
    </submittedName>
</protein>
<dbReference type="AlphaFoldDB" id="A0A2T3ZBN5"/>
<evidence type="ECO:0000313" key="2">
    <source>
        <dbReference type="Proteomes" id="UP000240493"/>
    </source>
</evidence>
<sequence>MSSTLSSIILKKKLERGNQGNHRASWWARGSSADLGGSGDAQRAAVFLLLLGLCCCRKNKQDAAWKTRKARSRVFSGMWQNRARPHEAFRRRLVPWRFLAMGASRCATALYLPLCTRRQIASQGRDLFGEGEQQPSCGCTAALKALFSRRKPWR</sequence>
<dbReference type="EMBL" id="KZ679260">
    <property type="protein sequence ID" value="PTB42223.1"/>
    <property type="molecule type" value="Genomic_DNA"/>
</dbReference>